<name>M4C0E6_HYAAE</name>
<evidence type="ECO:0000313" key="2">
    <source>
        <dbReference type="EnsemblProtists" id="HpaP812378"/>
    </source>
</evidence>
<proteinExistence type="predicted"/>
<dbReference type="HOGENOM" id="CLU_1450269_0_0_1"/>
<sequence length="187" mass="21215">MEEGKLRGAGLVLSIYLLQRRMQQGNCFNWHKLGHRMGDCSVMKKPGGNGKQTTFTKKSKSKLVKAERSPARDSRSSRIQQYVITSDKAELDPEHVAVDNMVFKDTSSVPGNHSIWEWCFGNASASNVHVASNLRYFIDYEPFPERMQIDSVQEFHKEFTTTPVGHGSVQLLVECDSQNRIMMLYGI</sequence>
<evidence type="ECO:0000313" key="3">
    <source>
        <dbReference type="Proteomes" id="UP000011713"/>
    </source>
</evidence>
<dbReference type="EMBL" id="JH598075">
    <property type="status" value="NOT_ANNOTATED_CDS"/>
    <property type="molecule type" value="Genomic_DNA"/>
</dbReference>
<dbReference type="AlphaFoldDB" id="M4C0E6"/>
<evidence type="ECO:0000256" key="1">
    <source>
        <dbReference type="SAM" id="MobiDB-lite"/>
    </source>
</evidence>
<dbReference type="VEuPathDB" id="FungiDB:HpaG812378"/>
<dbReference type="InParanoid" id="M4C0E6"/>
<protein>
    <submittedName>
        <fullName evidence="2">Uncharacterized protein</fullName>
    </submittedName>
</protein>
<accession>M4C0E6</accession>
<reference evidence="2" key="2">
    <citation type="submission" date="2015-06" db="UniProtKB">
        <authorList>
            <consortium name="EnsemblProtists"/>
        </authorList>
    </citation>
    <scope>IDENTIFICATION</scope>
    <source>
        <strain evidence="2">Emoy2</strain>
    </source>
</reference>
<reference evidence="3" key="1">
    <citation type="journal article" date="2010" name="Science">
        <title>Signatures of adaptation to obligate biotrophy in the Hyaloperonospora arabidopsidis genome.</title>
        <authorList>
            <person name="Baxter L."/>
            <person name="Tripathy S."/>
            <person name="Ishaque N."/>
            <person name="Boot N."/>
            <person name="Cabral A."/>
            <person name="Kemen E."/>
            <person name="Thines M."/>
            <person name="Ah-Fong A."/>
            <person name="Anderson R."/>
            <person name="Badejoko W."/>
            <person name="Bittner-Eddy P."/>
            <person name="Boore J.L."/>
            <person name="Chibucos M.C."/>
            <person name="Coates M."/>
            <person name="Dehal P."/>
            <person name="Delehaunty K."/>
            <person name="Dong S."/>
            <person name="Downton P."/>
            <person name="Dumas B."/>
            <person name="Fabro G."/>
            <person name="Fronick C."/>
            <person name="Fuerstenberg S.I."/>
            <person name="Fulton L."/>
            <person name="Gaulin E."/>
            <person name="Govers F."/>
            <person name="Hughes L."/>
            <person name="Humphray S."/>
            <person name="Jiang R.H."/>
            <person name="Judelson H."/>
            <person name="Kamoun S."/>
            <person name="Kyung K."/>
            <person name="Meijer H."/>
            <person name="Minx P."/>
            <person name="Morris P."/>
            <person name="Nelson J."/>
            <person name="Phuntumart V."/>
            <person name="Qutob D."/>
            <person name="Rehmany A."/>
            <person name="Rougon-Cardoso A."/>
            <person name="Ryden P."/>
            <person name="Torto-Alalibo T."/>
            <person name="Studholme D."/>
            <person name="Wang Y."/>
            <person name="Win J."/>
            <person name="Wood J."/>
            <person name="Clifton S.W."/>
            <person name="Rogers J."/>
            <person name="Van den Ackerveken G."/>
            <person name="Jones J.D."/>
            <person name="McDowell J.M."/>
            <person name="Beynon J."/>
            <person name="Tyler B.M."/>
        </authorList>
    </citation>
    <scope>NUCLEOTIDE SEQUENCE [LARGE SCALE GENOMIC DNA]</scope>
    <source>
        <strain evidence="3">Emoy2</strain>
    </source>
</reference>
<keyword evidence="3" id="KW-1185">Reference proteome</keyword>
<feature type="compositionally biased region" description="Basic and acidic residues" evidence="1">
    <location>
        <begin position="64"/>
        <end position="76"/>
    </location>
</feature>
<dbReference type="EnsemblProtists" id="HpaT812378">
    <property type="protein sequence ID" value="HpaP812378"/>
    <property type="gene ID" value="HpaG812378"/>
</dbReference>
<feature type="region of interest" description="Disordered" evidence="1">
    <location>
        <begin position="44"/>
        <end position="77"/>
    </location>
</feature>
<dbReference type="eggNOG" id="ENOG502SUZ1">
    <property type="taxonomic scope" value="Eukaryota"/>
</dbReference>
<organism evidence="2 3">
    <name type="scientific">Hyaloperonospora arabidopsidis (strain Emoy2)</name>
    <name type="common">Downy mildew agent</name>
    <name type="synonym">Peronospora arabidopsidis</name>
    <dbReference type="NCBI Taxonomy" id="559515"/>
    <lineage>
        <taxon>Eukaryota</taxon>
        <taxon>Sar</taxon>
        <taxon>Stramenopiles</taxon>
        <taxon>Oomycota</taxon>
        <taxon>Peronosporomycetes</taxon>
        <taxon>Peronosporales</taxon>
        <taxon>Peronosporaceae</taxon>
        <taxon>Hyaloperonospora</taxon>
    </lineage>
</organism>
<dbReference type="Proteomes" id="UP000011713">
    <property type="component" value="Unassembled WGS sequence"/>
</dbReference>